<proteinExistence type="predicted"/>
<evidence type="ECO:0000256" key="1">
    <source>
        <dbReference type="SAM" id="MobiDB-lite"/>
    </source>
</evidence>
<reference evidence="3 4" key="1">
    <citation type="submission" date="2019-08" db="EMBL/GenBank/DDBJ databases">
        <title>Complete genome sequence of Terriglobus albidus strain ORNL.</title>
        <authorList>
            <person name="Podar M."/>
        </authorList>
    </citation>
    <scope>NUCLEOTIDE SEQUENCE [LARGE SCALE GENOMIC DNA]</scope>
    <source>
        <strain evidence="3 4">ORNL</strain>
    </source>
</reference>
<keyword evidence="2" id="KW-0732">Signal</keyword>
<accession>A0A5B9EDQ5</accession>
<evidence type="ECO:0000256" key="2">
    <source>
        <dbReference type="SAM" id="SignalP"/>
    </source>
</evidence>
<evidence type="ECO:0000313" key="4">
    <source>
        <dbReference type="Proteomes" id="UP000321820"/>
    </source>
</evidence>
<dbReference type="RefSeq" id="WP_147647711.1">
    <property type="nucleotide sequence ID" value="NZ_CP042806.1"/>
</dbReference>
<feature type="signal peptide" evidence="2">
    <location>
        <begin position="1"/>
        <end position="21"/>
    </location>
</feature>
<dbReference type="AlphaFoldDB" id="A0A5B9EDQ5"/>
<feature type="region of interest" description="Disordered" evidence="1">
    <location>
        <begin position="388"/>
        <end position="413"/>
    </location>
</feature>
<feature type="chain" id="PRO_5022988670" evidence="2">
    <location>
        <begin position="22"/>
        <end position="814"/>
    </location>
</feature>
<protein>
    <submittedName>
        <fullName evidence="3">Uncharacterized protein</fullName>
    </submittedName>
</protein>
<organism evidence="3 4">
    <name type="scientific">Terriglobus albidus</name>
    <dbReference type="NCBI Taxonomy" id="1592106"/>
    <lineage>
        <taxon>Bacteria</taxon>
        <taxon>Pseudomonadati</taxon>
        <taxon>Acidobacteriota</taxon>
        <taxon>Terriglobia</taxon>
        <taxon>Terriglobales</taxon>
        <taxon>Acidobacteriaceae</taxon>
        <taxon>Terriglobus</taxon>
    </lineage>
</organism>
<dbReference type="EMBL" id="CP042806">
    <property type="protein sequence ID" value="QEE28521.1"/>
    <property type="molecule type" value="Genomic_DNA"/>
</dbReference>
<keyword evidence="4" id="KW-1185">Reference proteome</keyword>
<dbReference type="Proteomes" id="UP000321820">
    <property type="component" value="Chromosome"/>
</dbReference>
<name>A0A5B9EDQ5_9BACT</name>
<evidence type="ECO:0000313" key="3">
    <source>
        <dbReference type="EMBL" id="QEE28521.1"/>
    </source>
</evidence>
<gene>
    <name evidence="3" type="ORF">FTW19_11235</name>
</gene>
<dbReference type="KEGG" id="talb:FTW19_11235"/>
<sequence length="814" mass="86896">MSQFVRLLSLAALCAATAVQADPARFDLTGPKVDIRVTRGSRTLPIAQVANLQPGDRLWLRPELPETQSVHLLLIAAFLRGTTNPPPDEWFTKIESWNKKVKEEGVFVTVPKDAQQALLFLAPETGGDFGTLKSAVRGRPGIFVRASQDLTELGFEQARIERYLAGMRQIPATNDTKLLSERSEALARTLALKPNSDCFNQPAEQQIVCLTQSGNQTLLDDGHGASIVTELANNGGADLAGAAASTAPFGGGAYSAYVGAVVDLTKLLTNMHTAQYQYIPAVAFPDTDHFNLRLNAAPSFHNPKSVIVIALPGIQPTKLPPLQPANPKEVTCLLKPEVVLHLQNAPLVFSTGIAHDLVLHVNTQEGKDIPLVADASKGGLVLTAAVEGRRSMTEDDTPTTSNPVPPSPDGLTGTVHGQWGFDSFDGPTLPLQNEPGKGWKLVSEDGVIVGREHSFTLASTGAGCVEKVQVVSGPKKINADFHPGDQSRQVIAKAILKDVNPGDLRVEVEQYGDQPPQQVETKAYTEAAKLTSFKLHAGDTTAILEGTSLDQVQSVELNGLTFAPTGEPDRILNLGLPKDAAAPKLKAGDAATAHAHLKDGRTVDVQATVLEARPTVTLVNRYITAPNGGTPSIRLSNKDDLPLSDRLTFFLKANGNFPRNQKIEVATKDGSLKTQLSFEDGTLVLQDVSTAIANLDPSKALGASAFGKLQFRAVGADGSQGDWQPLATLVRTPTLKEIRCPIDDTKSCHLVGSNLYLLKSVAATSKFDSAKEVPPGFGDSQLEVPRPYGTVLFVKLLDDPESVNAVALPVTPEF</sequence>
<dbReference type="OrthoDB" id="7052005at2"/>